<reference evidence="3 4" key="1">
    <citation type="submission" date="2018-06" db="EMBL/GenBank/DDBJ databases">
        <title>A transcriptomic atlas of mushroom development highlights an independent origin of complex multicellularity.</title>
        <authorList>
            <consortium name="DOE Joint Genome Institute"/>
            <person name="Krizsan K."/>
            <person name="Almasi E."/>
            <person name="Merenyi Z."/>
            <person name="Sahu N."/>
            <person name="Viragh M."/>
            <person name="Koszo T."/>
            <person name="Mondo S."/>
            <person name="Kiss B."/>
            <person name="Balint B."/>
            <person name="Kues U."/>
            <person name="Barry K."/>
            <person name="Hegedus J.C."/>
            <person name="Henrissat B."/>
            <person name="Johnson J."/>
            <person name="Lipzen A."/>
            <person name="Ohm R."/>
            <person name="Nagy I."/>
            <person name="Pangilinan J."/>
            <person name="Yan J."/>
            <person name="Xiong Y."/>
            <person name="Grigoriev I.V."/>
            <person name="Hibbett D.S."/>
            <person name="Nagy L.G."/>
        </authorList>
    </citation>
    <scope>NUCLEOTIDE SEQUENCE [LARGE SCALE GENOMIC DNA]</scope>
    <source>
        <strain evidence="3 4">SZMC22713</strain>
    </source>
</reference>
<feature type="compositionally biased region" description="Low complexity" evidence="1">
    <location>
        <begin position="365"/>
        <end position="376"/>
    </location>
</feature>
<feature type="transmembrane region" description="Helical" evidence="2">
    <location>
        <begin position="16"/>
        <end position="37"/>
    </location>
</feature>
<gene>
    <name evidence="3" type="ORF">BD410DRAFT_845486</name>
</gene>
<feature type="region of interest" description="Disordered" evidence="1">
    <location>
        <begin position="241"/>
        <end position="298"/>
    </location>
</feature>
<dbReference type="AlphaFoldDB" id="A0A4Y7PJ13"/>
<feature type="transmembrane region" description="Helical" evidence="2">
    <location>
        <begin position="76"/>
        <end position="97"/>
    </location>
</feature>
<organism evidence="3 4">
    <name type="scientific">Rickenella mellea</name>
    <dbReference type="NCBI Taxonomy" id="50990"/>
    <lineage>
        <taxon>Eukaryota</taxon>
        <taxon>Fungi</taxon>
        <taxon>Dikarya</taxon>
        <taxon>Basidiomycota</taxon>
        <taxon>Agaricomycotina</taxon>
        <taxon>Agaricomycetes</taxon>
        <taxon>Hymenochaetales</taxon>
        <taxon>Rickenellaceae</taxon>
        <taxon>Rickenella</taxon>
    </lineage>
</organism>
<dbReference type="OrthoDB" id="5427664at2759"/>
<dbReference type="EMBL" id="ML170291">
    <property type="protein sequence ID" value="TDL15076.1"/>
    <property type="molecule type" value="Genomic_DNA"/>
</dbReference>
<accession>A0A4Y7PJ13</accession>
<dbReference type="Proteomes" id="UP000294933">
    <property type="component" value="Unassembled WGS sequence"/>
</dbReference>
<keyword evidence="2" id="KW-0472">Membrane</keyword>
<feature type="region of interest" description="Disordered" evidence="1">
    <location>
        <begin position="327"/>
        <end position="379"/>
    </location>
</feature>
<feature type="transmembrane region" description="Helical" evidence="2">
    <location>
        <begin position="128"/>
        <end position="150"/>
    </location>
</feature>
<evidence type="ECO:0000256" key="1">
    <source>
        <dbReference type="SAM" id="MobiDB-lite"/>
    </source>
</evidence>
<name>A0A4Y7PJ13_9AGAM</name>
<dbReference type="VEuPathDB" id="FungiDB:BD410DRAFT_845486"/>
<sequence length="399" mass="42404">MPDTKVCMGIMPNPDVSGLGVSVMLLYALSLVLTAIIQTAQGQLTLYHAVLIYHLLMSFSFTLIPTISDFSAGGSLRLHIFTVSSFLSHLAWSLYVWSTALTFGSQPECNHSTKYIIMWVTVRATATWVRICWISGTAIALAYVILMLVFEFANPCLSGRTISVRSDIWEEDSDDGDIGELAWFDVAVRLTHFIYGIKRNNVLPGESVWSFGQVLSLVLLLGFCNDAIKWYKDRREYPVSPPATTLNPAAATTTTTPNPIATTANTSISGSASRNASSEGTPRPRDPDNPPTPVTTVVPITSGSAAANVASGGATAATTTVSKSPAFPAATVEPSTLGPTSTTDAQGSDRKLPLKSNVLDVPVEPSGSSGPTCSSGKVENGFVDLELGLVGRSLPTDPR</sequence>
<keyword evidence="2" id="KW-0812">Transmembrane</keyword>
<evidence type="ECO:0000313" key="4">
    <source>
        <dbReference type="Proteomes" id="UP000294933"/>
    </source>
</evidence>
<proteinExistence type="predicted"/>
<feature type="transmembrane region" description="Helical" evidence="2">
    <location>
        <begin position="44"/>
        <end position="64"/>
    </location>
</feature>
<feature type="compositionally biased region" description="Low complexity" evidence="1">
    <location>
        <begin position="242"/>
        <end position="278"/>
    </location>
</feature>
<feature type="compositionally biased region" description="Polar residues" evidence="1">
    <location>
        <begin position="333"/>
        <end position="346"/>
    </location>
</feature>
<evidence type="ECO:0000256" key="2">
    <source>
        <dbReference type="SAM" id="Phobius"/>
    </source>
</evidence>
<keyword evidence="2" id="KW-1133">Transmembrane helix</keyword>
<protein>
    <submittedName>
        <fullName evidence="3">Uncharacterized protein</fullName>
    </submittedName>
</protein>
<keyword evidence="4" id="KW-1185">Reference proteome</keyword>
<evidence type="ECO:0000313" key="3">
    <source>
        <dbReference type="EMBL" id="TDL15076.1"/>
    </source>
</evidence>